<dbReference type="STRING" id="47500.AF333_02295"/>
<dbReference type="OrthoDB" id="9793324at2"/>
<dbReference type="GeneID" id="42304043"/>
<dbReference type="EMBL" id="LGUG01000004">
    <property type="protein sequence ID" value="KON94494.1"/>
    <property type="molecule type" value="Genomic_DNA"/>
</dbReference>
<reference evidence="1 3" key="1">
    <citation type="submission" date="2015-07" db="EMBL/GenBank/DDBJ databases">
        <title>Fjat-14205 dsm 2895.</title>
        <authorList>
            <person name="Liu B."/>
            <person name="Wang J."/>
            <person name="Zhu Y."/>
            <person name="Liu G."/>
            <person name="Chen Q."/>
            <person name="Chen Z."/>
            <person name="Lan J."/>
            <person name="Che J."/>
            <person name="Ge C."/>
            <person name="Shi H."/>
            <person name="Pan Z."/>
            <person name="Liu X."/>
        </authorList>
    </citation>
    <scope>NUCLEOTIDE SEQUENCE [LARGE SCALE GENOMIC DNA]</scope>
    <source>
        <strain evidence="1 3">DSM 2895</strain>
    </source>
</reference>
<keyword evidence="3" id="KW-1185">Reference proteome</keyword>
<dbReference type="PATRIC" id="fig|47500.12.peg.319"/>
<organism evidence="1 3">
    <name type="scientific">Aneurinibacillus migulanus</name>
    <name type="common">Bacillus migulanus</name>
    <dbReference type="NCBI Taxonomy" id="47500"/>
    <lineage>
        <taxon>Bacteria</taxon>
        <taxon>Bacillati</taxon>
        <taxon>Bacillota</taxon>
        <taxon>Bacilli</taxon>
        <taxon>Bacillales</taxon>
        <taxon>Paenibacillaceae</taxon>
        <taxon>Aneurinibacillus group</taxon>
        <taxon>Aneurinibacillus</taxon>
    </lineage>
</organism>
<name>A0A0D1XZ22_ANEMI</name>
<sequence length="198" mass="22760">MKKYYLLFFTLFLLLMSWESQKEALAVFTSSLVPEQSIRLRILANSDSPEDQQLKRQVRDRVIESVQGWAGEAESLNTARAVISNHLPELQQLVQETIKEKGYTYASRVELAQTDFPTKMYGTQVFPAGQYEAVRITIGNAEGKNWWCVLFPPLCFVDIASGDTATHDEQENTNQKSKDNNEIQVRFFLVELFHKLFT</sequence>
<evidence type="ECO:0000313" key="4">
    <source>
        <dbReference type="Proteomes" id="UP000182836"/>
    </source>
</evidence>
<dbReference type="RefSeq" id="WP_043067543.1">
    <property type="nucleotide sequence ID" value="NZ_BJOA01000164.1"/>
</dbReference>
<evidence type="ECO:0000313" key="2">
    <source>
        <dbReference type="EMBL" id="SDI44181.1"/>
    </source>
</evidence>
<evidence type="ECO:0000313" key="3">
    <source>
        <dbReference type="Proteomes" id="UP000037269"/>
    </source>
</evidence>
<evidence type="ECO:0000313" key="1">
    <source>
        <dbReference type="EMBL" id="KON94494.1"/>
    </source>
</evidence>
<dbReference type="EMBL" id="FNED01000004">
    <property type="protein sequence ID" value="SDI44181.1"/>
    <property type="molecule type" value="Genomic_DNA"/>
</dbReference>
<dbReference type="Proteomes" id="UP000037269">
    <property type="component" value="Unassembled WGS sequence"/>
</dbReference>
<dbReference type="AlphaFoldDB" id="A0A0D1XZ22"/>
<protein>
    <submittedName>
        <fullName evidence="2">Stage II sporulation protein R</fullName>
    </submittedName>
</protein>
<proteinExistence type="predicted"/>
<dbReference type="Proteomes" id="UP000182836">
    <property type="component" value="Unassembled WGS sequence"/>
</dbReference>
<accession>A0A0D1XZ22</accession>
<gene>
    <name evidence="1" type="ORF">AF333_02295</name>
    <name evidence="2" type="ORF">SAMN04487909_10428</name>
</gene>
<reference evidence="2 4" key="2">
    <citation type="submission" date="2016-10" db="EMBL/GenBank/DDBJ databases">
        <authorList>
            <person name="de Groot N.N."/>
        </authorList>
    </citation>
    <scope>NUCLEOTIDE SEQUENCE [LARGE SCALE GENOMIC DNA]</scope>
    <source>
        <strain evidence="2 4">DSM 2895</strain>
    </source>
</reference>
<dbReference type="Pfam" id="PF09551">
    <property type="entry name" value="Spore_II_R"/>
    <property type="match status" value="1"/>
</dbReference>
<dbReference type="InterPro" id="IPR014202">
    <property type="entry name" value="Spore_II_R"/>
</dbReference>
<dbReference type="NCBIfam" id="TIGR02837">
    <property type="entry name" value="spore_II_R"/>
    <property type="match status" value="1"/>
</dbReference>